<organism evidence="2 3">
    <name type="scientific">Burkholderia ubonensis</name>
    <dbReference type="NCBI Taxonomy" id="101571"/>
    <lineage>
        <taxon>Bacteria</taxon>
        <taxon>Pseudomonadati</taxon>
        <taxon>Pseudomonadota</taxon>
        <taxon>Betaproteobacteria</taxon>
        <taxon>Burkholderiales</taxon>
        <taxon>Burkholderiaceae</taxon>
        <taxon>Burkholderia</taxon>
        <taxon>Burkholderia cepacia complex</taxon>
    </lineage>
</organism>
<gene>
    <name evidence="2" type="ORF">WJ35_15400</name>
</gene>
<evidence type="ECO:0000313" key="2">
    <source>
        <dbReference type="EMBL" id="AOJ76503.1"/>
    </source>
</evidence>
<feature type="compositionally biased region" description="Low complexity" evidence="1">
    <location>
        <begin position="259"/>
        <end position="272"/>
    </location>
</feature>
<sequence length="284" mass="32031">MNAPFARDGHAARLLVGHVMHERLRPVRHAFTYPIFQVCCDVERLDEIDGRWFGVDRWRPLALASRDYGPRDGRPLGPWMRDLLARAGIPADGPIWLQTIPRIFGYAFNPVSFWYCYDRAGRLRALYADVRNTFGAYHGYLLTALHHAPIDAGTALVCRKTFHVSPFCEVVGSYAFRVRQRGDRLSVAIDYRDDDGLLLRTALGMRAEPLTAARAWRALARQPLNAVNVVIRIHWHALRLWLARVPFYGKTPPGHSAGADSSLSRSPDASSRGRPATSDHEARP</sequence>
<dbReference type="PANTHER" id="PTHR33973:SF4">
    <property type="entry name" value="OS07G0153300 PROTEIN"/>
    <property type="match status" value="1"/>
</dbReference>
<dbReference type="EMBL" id="CP013421">
    <property type="protein sequence ID" value="AOJ76503.1"/>
    <property type="molecule type" value="Genomic_DNA"/>
</dbReference>
<dbReference type="RefSeq" id="WP_011880040.1">
    <property type="nucleotide sequence ID" value="NZ_CP013421.1"/>
</dbReference>
<dbReference type="InterPro" id="IPR010775">
    <property type="entry name" value="DUF1365"/>
</dbReference>
<evidence type="ECO:0000313" key="3">
    <source>
        <dbReference type="Proteomes" id="UP000243680"/>
    </source>
</evidence>
<accession>A0A1B4LH33</accession>
<evidence type="ECO:0000256" key="1">
    <source>
        <dbReference type="SAM" id="MobiDB-lite"/>
    </source>
</evidence>
<dbReference type="GeneID" id="45683312"/>
<dbReference type="Pfam" id="PF07103">
    <property type="entry name" value="DUF1365"/>
    <property type="match status" value="1"/>
</dbReference>
<reference evidence="2 3" key="1">
    <citation type="submission" date="2015-12" db="EMBL/GenBank/DDBJ databases">
        <title>Diversity of Burkholderia near neighbor genomes.</title>
        <authorList>
            <person name="Sahl J."/>
            <person name="Wagner D."/>
            <person name="Keim P."/>
        </authorList>
    </citation>
    <scope>NUCLEOTIDE SEQUENCE [LARGE SCALE GENOMIC DNA]</scope>
    <source>
        <strain evidence="2 3">MSMB0783</strain>
    </source>
</reference>
<dbReference type="Proteomes" id="UP000243680">
    <property type="component" value="Chromosome 3"/>
</dbReference>
<dbReference type="AlphaFoldDB" id="A0A1B4LH33"/>
<dbReference type="PANTHER" id="PTHR33973">
    <property type="entry name" value="OS07G0153300 PROTEIN"/>
    <property type="match status" value="1"/>
</dbReference>
<feature type="region of interest" description="Disordered" evidence="1">
    <location>
        <begin position="253"/>
        <end position="284"/>
    </location>
</feature>
<protein>
    <submittedName>
        <fullName evidence="2">Cyclopropane fatty acid synthase</fullName>
    </submittedName>
</protein>
<proteinExistence type="predicted"/>
<name>A0A1B4LH33_9BURK</name>